<evidence type="ECO:0000256" key="1">
    <source>
        <dbReference type="SAM" id="MobiDB-lite"/>
    </source>
</evidence>
<name>A0AA39SAW1_ACESA</name>
<feature type="region of interest" description="Disordered" evidence="1">
    <location>
        <begin position="67"/>
        <end position="90"/>
    </location>
</feature>
<organism evidence="2 3">
    <name type="scientific">Acer saccharum</name>
    <name type="common">Sugar maple</name>
    <dbReference type="NCBI Taxonomy" id="4024"/>
    <lineage>
        <taxon>Eukaryota</taxon>
        <taxon>Viridiplantae</taxon>
        <taxon>Streptophyta</taxon>
        <taxon>Embryophyta</taxon>
        <taxon>Tracheophyta</taxon>
        <taxon>Spermatophyta</taxon>
        <taxon>Magnoliopsida</taxon>
        <taxon>eudicotyledons</taxon>
        <taxon>Gunneridae</taxon>
        <taxon>Pentapetalae</taxon>
        <taxon>rosids</taxon>
        <taxon>malvids</taxon>
        <taxon>Sapindales</taxon>
        <taxon>Sapindaceae</taxon>
        <taxon>Hippocastanoideae</taxon>
        <taxon>Acereae</taxon>
        <taxon>Acer</taxon>
    </lineage>
</organism>
<evidence type="ECO:0000313" key="3">
    <source>
        <dbReference type="Proteomes" id="UP001168877"/>
    </source>
</evidence>
<keyword evidence="3" id="KW-1185">Reference proteome</keyword>
<reference evidence="2" key="1">
    <citation type="journal article" date="2022" name="Plant J.">
        <title>Strategies of tolerance reflected in two North American maple genomes.</title>
        <authorList>
            <person name="McEvoy S.L."/>
            <person name="Sezen U.U."/>
            <person name="Trouern-Trend A."/>
            <person name="McMahon S.M."/>
            <person name="Schaberg P.G."/>
            <person name="Yang J."/>
            <person name="Wegrzyn J.L."/>
            <person name="Swenson N.G."/>
        </authorList>
    </citation>
    <scope>NUCLEOTIDE SEQUENCE</scope>
    <source>
        <strain evidence="2">NS2018</strain>
    </source>
</reference>
<proteinExistence type="predicted"/>
<evidence type="ECO:0000313" key="2">
    <source>
        <dbReference type="EMBL" id="KAK0589386.1"/>
    </source>
</evidence>
<sequence>MIQQPRVGVRKEVNYYLSKPILDYTFNGVCLRSVGDKRKSCGVQGSKVMSCFASLGSVQLDFDQARSSLDRRKKRDESGGGGGPNAGLIEGLKRGNNVNIGSEKNLAKLIETGEAEDIDLFGKVVEMKDVIVRSKGSRVGRVKKGVGT</sequence>
<reference evidence="2" key="2">
    <citation type="submission" date="2023-06" db="EMBL/GenBank/DDBJ databases">
        <authorList>
            <person name="Swenson N.G."/>
            <person name="Wegrzyn J.L."/>
            <person name="Mcevoy S.L."/>
        </authorList>
    </citation>
    <scope>NUCLEOTIDE SEQUENCE</scope>
    <source>
        <strain evidence="2">NS2018</strain>
        <tissue evidence="2">Leaf</tissue>
    </source>
</reference>
<dbReference type="EMBL" id="JAUESC010000381">
    <property type="protein sequence ID" value="KAK0589386.1"/>
    <property type="molecule type" value="Genomic_DNA"/>
</dbReference>
<comment type="caution">
    <text evidence="2">The sequence shown here is derived from an EMBL/GenBank/DDBJ whole genome shotgun (WGS) entry which is preliminary data.</text>
</comment>
<dbReference type="Proteomes" id="UP001168877">
    <property type="component" value="Unassembled WGS sequence"/>
</dbReference>
<gene>
    <name evidence="2" type="ORF">LWI29_013566</name>
</gene>
<dbReference type="AlphaFoldDB" id="A0AA39SAW1"/>
<accession>A0AA39SAW1</accession>
<protein>
    <submittedName>
        <fullName evidence="2">Uncharacterized protein</fullName>
    </submittedName>
</protein>